<dbReference type="InterPro" id="IPR043129">
    <property type="entry name" value="ATPase_NBD"/>
</dbReference>
<feature type="compositionally biased region" description="Pro residues" evidence="2">
    <location>
        <begin position="273"/>
        <end position="285"/>
    </location>
</feature>
<gene>
    <name evidence="3" type="ORF">GJ744_003260</name>
</gene>
<dbReference type="AlphaFoldDB" id="A0A8H7A9D3"/>
<comment type="caution">
    <text evidence="3">The sequence shown here is derived from an EMBL/GenBank/DDBJ whole genome shotgun (WGS) entry which is preliminary data.</text>
</comment>
<feature type="region of interest" description="Disordered" evidence="2">
    <location>
        <begin position="557"/>
        <end position="593"/>
    </location>
</feature>
<dbReference type="Proteomes" id="UP000606974">
    <property type="component" value="Unassembled WGS sequence"/>
</dbReference>
<organism evidence="3 4">
    <name type="scientific">Endocarpon pusillum</name>
    <dbReference type="NCBI Taxonomy" id="364733"/>
    <lineage>
        <taxon>Eukaryota</taxon>
        <taxon>Fungi</taxon>
        <taxon>Dikarya</taxon>
        <taxon>Ascomycota</taxon>
        <taxon>Pezizomycotina</taxon>
        <taxon>Eurotiomycetes</taxon>
        <taxon>Chaetothyriomycetidae</taxon>
        <taxon>Verrucariales</taxon>
        <taxon>Verrucariaceae</taxon>
        <taxon>Endocarpon</taxon>
    </lineage>
</organism>
<dbReference type="Gene3D" id="3.30.420.40">
    <property type="match status" value="4"/>
</dbReference>
<accession>A0A8H7A9D3</accession>
<keyword evidence="4" id="KW-1185">Reference proteome</keyword>
<dbReference type="SMART" id="SM00268">
    <property type="entry name" value="ACTIN"/>
    <property type="match status" value="1"/>
</dbReference>
<dbReference type="InterPro" id="IPR004000">
    <property type="entry name" value="Actin"/>
</dbReference>
<reference evidence="3" key="1">
    <citation type="submission" date="2020-02" db="EMBL/GenBank/DDBJ databases">
        <authorList>
            <person name="Palmer J.M."/>
        </authorList>
    </citation>
    <scope>NUCLEOTIDE SEQUENCE</scope>
    <source>
        <strain evidence="3">EPUS1.4</strain>
        <tissue evidence="3">Thallus</tissue>
    </source>
</reference>
<evidence type="ECO:0000256" key="2">
    <source>
        <dbReference type="SAM" id="MobiDB-lite"/>
    </source>
</evidence>
<evidence type="ECO:0000313" key="3">
    <source>
        <dbReference type="EMBL" id="KAF7503819.1"/>
    </source>
</evidence>
<dbReference type="Pfam" id="PF00022">
    <property type="entry name" value="Actin"/>
    <property type="match status" value="1"/>
</dbReference>
<sequence length="671" mass="71160">MPPFKDESLIIISPGSQCTLAQLGLPESFTPPAWRFPTRMFPGPSPGEWEPTKIRSAAPSAPSMTNGTTVDGADPPEIDMSDAPRPEPTSEAQVVENLQESDSTDAAVTYEEDPTSTEGAVYPLKDGHIEDWPCFLALLTHVFNTLSPPFHTPVLVISQPCWSARDHEIVTQFFFETFKIPAFCLMDSALAACYAYGISTATIVDVGYGKCDVTAVNDFAVCDLGRGAAIRGAGGQGMTRRLLELLEKKGFDERMCEELKKSSICEILPPDVPLPGAPQSPPREVPNPAAAASTGAIDSGATINGAAEANGTKIGTAPRGPGEDTEVGLDGFNGDDEDNEGVLDVASIVARGNASEILAKREREKQEKAAAKKAAGADAARAVRLRNSEKPTATFSYEDYEPVADDLTNGSSNETRRVRKRKRDVVVGVERFMAASPSSSSHSSEGVLDIIARAIHNAILSVHDVSIRSTLWENLIILGNGSRIRGFTPALLATLAQQYTLSPSTATIFTSELPSNLSTPLPTGGTNTPVPGQPIHPMHHPAGHGVNPLLVAATHANQSQTQNLPSQQPASNLHVPGGAQDQQNPHHHRGHNQTPTHIKVVKAPEYFPEWKESATAAAGGGAGTGMEEATFLGAQVAAKVVFVVDQGISKGFLTRADYNDLGPGGIHECAM</sequence>
<dbReference type="SUPFAM" id="SSF53067">
    <property type="entry name" value="Actin-like ATPase domain"/>
    <property type="match status" value="2"/>
</dbReference>
<evidence type="ECO:0000313" key="4">
    <source>
        <dbReference type="Proteomes" id="UP000606974"/>
    </source>
</evidence>
<feature type="compositionally biased region" description="Polar residues" evidence="2">
    <location>
        <begin position="557"/>
        <end position="571"/>
    </location>
</feature>
<comment type="similarity">
    <text evidence="1">Belongs to the actin family.</text>
</comment>
<protein>
    <recommendedName>
        <fullName evidence="5">Actin-like ATPase domain-containing protein</fullName>
    </recommendedName>
</protein>
<dbReference type="EMBL" id="JAACFV010000161">
    <property type="protein sequence ID" value="KAF7503819.1"/>
    <property type="molecule type" value="Genomic_DNA"/>
</dbReference>
<evidence type="ECO:0008006" key="5">
    <source>
        <dbReference type="Google" id="ProtNLM"/>
    </source>
</evidence>
<name>A0A8H7A9D3_9EURO</name>
<feature type="region of interest" description="Disordered" evidence="2">
    <location>
        <begin position="273"/>
        <end position="293"/>
    </location>
</feature>
<feature type="region of interest" description="Disordered" evidence="2">
    <location>
        <begin position="41"/>
        <end position="92"/>
    </location>
</feature>
<dbReference type="PANTHER" id="PTHR11937">
    <property type="entry name" value="ACTIN"/>
    <property type="match status" value="1"/>
</dbReference>
<evidence type="ECO:0000256" key="1">
    <source>
        <dbReference type="RuleBase" id="RU000487"/>
    </source>
</evidence>
<proteinExistence type="inferred from homology"/>
<dbReference type="OrthoDB" id="74201at2759"/>